<accession>A0A1G8L2W3</accession>
<evidence type="ECO:0000313" key="1">
    <source>
        <dbReference type="EMBL" id="SDI49917.1"/>
    </source>
</evidence>
<dbReference type="EMBL" id="FNCN01000060">
    <property type="protein sequence ID" value="SDI49917.1"/>
    <property type="molecule type" value="Genomic_DNA"/>
</dbReference>
<dbReference type="STRING" id="504805.SAMN05421505_1609"/>
<proteinExistence type="predicted"/>
<evidence type="ECO:0008006" key="3">
    <source>
        <dbReference type="Google" id="ProtNLM"/>
    </source>
</evidence>
<gene>
    <name evidence="1" type="ORF">SAMN05421505_1609</name>
</gene>
<dbReference type="SUPFAM" id="SSF51658">
    <property type="entry name" value="Xylose isomerase-like"/>
    <property type="match status" value="1"/>
</dbReference>
<dbReference type="Proteomes" id="UP000198923">
    <property type="component" value="Unassembled WGS sequence"/>
</dbReference>
<dbReference type="InterPro" id="IPR036237">
    <property type="entry name" value="Xyl_isomerase-like_sf"/>
</dbReference>
<dbReference type="AlphaFoldDB" id="A0A1G8L2W3"/>
<dbReference type="Gene3D" id="3.20.20.150">
    <property type="entry name" value="Divalent-metal-dependent TIM barrel enzymes"/>
    <property type="match status" value="1"/>
</dbReference>
<reference evidence="1 2" key="1">
    <citation type="submission" date="2016-10" db="EMBL/GenBank/DDBJ databases">
        <authorList>
            <person name="de Groot N.N."/>
        </authorList>
    </citation>
    <scope>NUCLEOTIDE SEQUENCE [LARGE SCALE GENOMIC DNA]</scope>
    <source>
        <strain evidence="1 2">CPCC 201354</strain>
    </source>
</reference>
<keyword evidence="2" id="KW-1185">Reference proteome</keyword>
<organism evidence="1 2">
    <name type="scientific">Sinosporangium album</name>
    <dbReference type="NCBI Taxonomy" id="504805"/>
    <lineage>
        <taxon>Bacteria</taxon>
        <taxon>Bacillati</taxon>
        <taxon>Actinomycetota</taxon>
        <taxon>Actinomycetes</taxon>
        <taxon>Streptosporangiales</taxon>
        <taxon>Streptosporangiaceae</taxon>
        <taxon>Sinosporangium</taxon>
    </lineage>
</organism>
<sequence>MQPIGLYSISVRGLAVPDLLAWAAACGMPFVHLRGGARGVGLTAQSDDTVRAWARVARETVPITGVTADVELADLLIGGSAVRWQAAQEVTRLARATRTLGGAWVRLLARTPLTCRQLTGAAALPAAEVPLLAEIHHPQWMSTDVLTALLDASGPTGGLRLLADTAQLAAALPADLPATASGAVPAWLDLIAEHALVLHLSDPGTGLTGCGPALVAAAVQARIHHGLPLQVAVEWTGPDRSPRACLARYRAATAWWRTMQGRRR</sequence>
<evidence type="ECO:0000313" key="2">
    <source>
        <dbReference type="Proteomes" id="UP000198923"/>
    </source>
</evidence>
<protein>
    <recommendedName>
        <fullName evidence="3">Xylose isomerase-like TIM barrel</fullName>
    </recommendedName>
</protein>
<name>A0A1G8L2W3_9ACTN</name>